<dbReference type="Gene3D" id="3.20.20.210">
    <property type="match status" value="1"/>
</dbReference>
<dbReference type="SUPFAM" id="SSF51726">
    <property type="entry name" value="UROD/MetE-like"/>
    <property type="match status" value="1"/>
</dbReference>
<keyword evidence="3" id="KW-1185">Reference proteome</keyword>
<dbReference type="InterPro" id="IPR038071">
    <property type="entry name" value="UROD/MetE-like_sf"/>
</dbReference>
<dbReference type="Pfam" id="PF01208">
    <property type="entry name" value="URO-D"/>
    <property type="match status" value="1"/>
</dbReference>
<evidence type="ECO:0000313" key="2">
    <source>
        <dbReference type="EMBL" id="RIH63653.1"/>
    </source>
</evidence>
<evidence type="ECO:0000259" key="1">
    <source>
        <dbReference type="Pfam" id="PF01208"/>
    </source>
</evidence>
<dbReference type="InterPro" id="IPR000257">
    <property type="entry name" value="Uroporphyrinogen_deCOase"/>
</dbReference>
<dbReference type="OrthoDB" id="9815759at2"/>
<gene>
    <name evidence="2" type="ORF">D1164_18920</name>
</gene>
<evidence type="ECO:0000313" key="3">
    <source>
        <dbReference type="Proteomes" id="UP000266441"/>
    </source>
</evidence>
<accession>A0A399CWV4</accession>
<name>A0A399CWV4_9BACT</name>
<dbReference type="PANTHER" id="PTHR47099:SF1">
    <property type="entry name" value="METHYLCOBAMIDE:COM METHYLTRANSFERASE MTBA"/>
    <property type="match status" value="1"/>
</dbReference>
<dbReference type="GO" id="GO:0004853">
    <property type="term" value="F:uroporphyrinogen decarboxylase activity"/>
    <property type="evidence" value="ECO:0007669"/>
    <property type="project" value="InterPro"/>
</dbReference>
<comment type="caution">
    <text evidence="2">The sequence shown here is derived from an EMBL/GenBank/DDBJ whole genome shotgun (WGS) entry which is preliminary data.</text>
</comment>
<sequence>MNARERFLKTINREISDRVPLYVSVTPQVAKMLSDHTGLPFEEPLDSMLSTRASHMGLMAELGADAVGIAACAPTDNPTIKLEGGLIKNEWGMVFKDTGQYNEFYEFPLAHAETAKDIEQYKFPDPFAKGRWDEAQKTINKYRKTHGIIADLETTLFETAWYLTGLEKFLIDMMMEAEYINPLLDKIQFIHTEYGKKMIEMGADVLWCGDDFGSQTSLMMDEDTFRKIFKPRIKEMFYEYRKVNPDIKLAWHSCGAIKPLIPDFIELGLDILNPIQPLASGMEPQELKNRFGNDLIFFGGICVQEILPNGTTQEVKNEVIRRADVLGKNGGYIIAPAHNIQEDTPVENILTLFETVKSL</sequence>
<reference evidence="2 3" key="1">
    <citation type="journal article" date="2015" name="Int. J. Syst. Evol. Microbiol.">
        <title>Mariniphaga sediminis sp. nov., isolated from coastal sediment.</title>
        <authorList>
            <person name="Wang F.Q."/>
            <person name="Shen Q.Y."/>
            <person name="Chen G.J."/>
            <person name="Du Z.J."/>
        </authorList>
    </citation>
    <scope>NUCLEOTIDE SEQUENCE [LARGE SCALE GENOMIC DNA]</scope>
    <source>
        <strain evidence="2 3">SY21</strain>
    </source>
</reference>
<dbReference type="GO" id="GO:0006779">
    <property type="term" value="P:porphyrin-containing compound biosynthetic process"/>
    <property type="evidence" value="ECO:0007669"/>
    <property type="project" value="InterPro"/>
</dbReference>
<proteinExistence type="predicted"/>
<dbReference type="PANTHER" id="PTHR47099">
    <property type="entry name" value="METHYLCOBAMIDE:COM METHYLTRANSFERASE MTBA"/>
    <property type="match status" value="1"/>
</dbReference>
<dbReference type="RefSeq" id="WP_119351462.1">
    <property type="nucleotide sequence ID" value="NZ_QWET01000018.1"/>
</dbReference>
<dbReference type="InterPro" id="IPR052024">
    <property type="entry name" value="Methanogen_methyltrans"/>
</dbReference>
<organism evidence="2 3">
    <name type="scientific">Mariniphaga sediminis</name>
    <dbReference type="NCBI Taxonomy" id="1628158"/>
    <lineage>
        <taxon>Bacteria</taxon>
        <taxon>Pseudomonadati</taxon>
        <taxon>Bacteroidota</taxon>
        <taxon>Bacteroidia</taxon>
        <taxon>Marinilabiliales</taxon>
        <taxon>Prolixibacteraceae</taxon>
        <taxon>Mariniphaga</taxon>
    </lineage>
</organism>
<dbReference type="EMBL" id="QWET01000018">
    <property type="protein sequence ID" value="RIH63653.1"/>
    <property type="molecule type" value="Genomic_DNA"/>
</dbReference>
<dbReference type="AlphaFoldDB" id="A0A399CWV4"/>
<protein>
    <recommendedName>
        <fullName evidence="1">Uroporphyrinogen decarboxylase (URO-D) domain-containing protein</fullName>
    </recommendedName>
</protein>
<dbReference type="Proteomes" id="UP000266441">
    <property type="component" value="Unassembled WGS sequence"/>
</dbReference>
<feature type="domain" description="Uroporphyrinogen decarboxylase (URO-D)" evidence="1">
    <location>
        <begin position="112"/>
        <end position="358"/>
    </location>
</feature>